<dbReference type="GO" id="GO:0044027">
    <property type="term" value="P:negative regulation of gene expression via chromosomal CpG island methylation"/>
    <property type="evidence" value="ECO:0007669"/>
    <property type="project" value="TreeGrafter"/>
</dbReference>
<dbReference type="PRINTS" id="PR00105">
    <property type="entry name" value="C5METTRFRASE"/>
</dbReference>
<dbReference type="REBASE" id="372499">
    <property type="entry name" value="M.Rsp070ORF18705P"/>
</dbReference>
<dbReference type="KEGG" id="rom:EI983_18705"/>
<evidence type="ECO:0000256" key="3">
    <source>
        <dbReference type="ARBA" id="ARBA00022691"/>
    </source>
</evidence>
<keyword evidence="3 6" id="KW-0949">S-adenosyl-L-methionine</keyword>
<name>A0A6I6IVH4_9RHOB</name>
<proteinExistence type="inferred from homology"/>
<dbReference type="InterPro" id="IPR018117">
    <property type="entry name" value="C5_DNA_meth_AS"/>
</dbReference>
<accession>A0A6I6IVH4</accession>
<dbReference type="AlphaFoldDB" id="A0A6I6IVH4"/>
<dbReference type="GO" id="GO:0003886">
    <property type="term" value="F:DNA (cytosine-5-)-methyltransferase activity"/>
    <property type="evidence" value="ECO:0007669"/>
    <property type="project" value="UniProtKB-EC"/>
</dbReference>
<dbReference type="PROSITE" id="PS00094">
    <property type="entry name" value="C5_MTASE_1"/>
    <property type="match status" value="1"/>
</dbReference>
<dbReference type="Gene3D" id="3.90.120.10">
    <property type="entry name" value="DNA Methylase, subunit A, domain 2"/>
    <property type="match status" value="1"/>
</dbReference>
<dbReference type="GO" id="GO:0032259">
    <property type="term" value="P:methylation"/>
    <property type="evidence" value="ECO:0007669"/>
    <property type="project" value="UniProtKB-KW"/>
</dbReference>
<evidence type="ECO:0000256" key="8">
    <source>
        <dbReference type="RuleBase" id="RU000417"/>
    </source>
</evidence>
<dbReference type="GO" id="GO:0003677">
    <property type="term" value="F:DNA binding"/>
    <property type="evidence" value="ECO:0007669"/>
    <property type="project" value="TreeGrafter"/>
</dbReference>
<dbReference type="InterPro" id="IPR029063">
    <property type="entry name" value="SAM-dependent_MTases_sf"/>
</dbReference>
<dbReference type="PROSITE" id="PS51679">
    <property type="entry name" value="SAM_MT_C5"/>
    <property type="match status" value="1"/>
</dbReference>
<dbReference type="PANTHER" id="PTHR10629:SF52">
    <property type="entry name" value="DNA (CYTOSINE-5)-METHYLTRANSFERASE 1"/>
    <property type="match status" value="1"/>
</dbReference>
<dbReference type="GO" id="GO:0009307">
    <property type="term" value="P:DNA restriction-modification system"/>
    <property type="evidence" value="ECO:0007669"/>
    <property type="project" value="UniProtKB-KW"/>
</dbReference>
<evidence type="ECO:0000256" key="4">
    <source>
        <dbReference type="ARBA" id="ARBA00022747"/>
    </source>
</evidence>
<dbReference type="Gene3D" id="3.40.50.150">
    <property type="entry name" value="Vaccinia Virus protein VP39"/>
    <property type="match status" value="1"/>
</dbReference>
<dbReference type="Proteomes" id="UP000428330">
    <property type="component" value="Chromosome"/>
</dbReference>
<comment type="similarity">
    <text evidence="6 7">Belongs to the class I-like SAM-binding methyltransferase superfamily. C5-methyltransferase family.</text>
</comment>
<sequence>MNSHQSAFVFERDDDGPSTIWPIDEQTANWSDKFGCVLRQNTSFAVKPKVLSLFSGAGGLDIGFHDCGFEIVETVEFEQKFVDTLEANTRQGGYFDTNTKNTCCDIREFEPNFSDIDFIIGGPPCQPFSAAGARAAGVSGTKDARGTLFLEYVRLLRLFKPRGFLFENVYRILGANGGKDWAAIVSEFEAAGYRLKYRILNSADYGVAQLRERLIIVGVRKDLAENFDYQFPRPTHGPDSDGKIERFCAGLAISDISQPVPNSGLRGRYGNLLFDIPPGLNYSFYTEKLGHPEPVFAWRSKFSDFLYKADPKRPVRTIKALGGQYTGPFHWDSRPFTVAELKRLQSFPDKYEVVGSRATAIQQLGNSVPPQFARILAASIAEQIFEAVIPIKLSYLGTNEELSFTKEKRLLTKYYEKLAIEANTREIPPSSLSAPSYEKYNARMELDHSWRIGKLSDYSHRVLESEDNGQLLICVKSKSSKRRTGIDWKFVITPVKDWSLPFAKIVVTSSGETLNDVQAAWKAFERFLIRNSLKADLVQLFNYYQYAPAAIIKCDLSPDSLEGRIIKLICDRTLVAEEFSIDQLSAEMNVDDVTARSLLSQLKDSGFEVRSNNTNAAIERGFHLIPYSFPTLTRMSVQRKKVLFA</sequence>
<keyword evidence="10" id="KW-1185">Reference proteome</keyword>
<dbReference type="InterPro" id="IPR001525">
    <property type="entry name" value="C5_MeTfrase"/>
</dbReference>
<gene>
    <name evidence="9" type="ORF">EI983_18705</name>
</gene>
<keyword evidence="1 6" id="KW-0489">Methyltransferase</keyword>
<dbReference type="NCBIfam" id="TIGR00675">
    <property type="entry name" value="dcm"/>
    <property type="match status" value="1"/>
</dbReference>
<comment type="catalytic activity">
    <reaction evidence="5 8">
        <text>a 2'-deoxycytidine in DNA + S-adenosyl-L-methionine = a 5-methyl-2'-deoxycytidine in DNA + S-adenosyl-L-homocysteine + H(+)</text>
        <dbReference type="Rhea" id="RHEA:13681"/>
        <dbReference type="Rhea" id="RHEA-COMP:11369"/>
        <dbReference type="Rhea" id="RHEA-COMP:11370"/>
        <dbReference type="ChEBI" id="CHEBI:15378"/>
        <dbReference type="ChEBI" id="CHEBI:57856"/>
        <dbReference type="ChEBI" id="CHEBI:59789"/>
        <dbReference type="ChEBI" id="CHEBI:85452"/>
        <dbReference type="ChEBI" id="CHEBI:85454"/>
        <dbReference type="EC" id="2.1.1.37"/>
    </reaction>
</comment>
<organism evidence="9 10">
    <name type="scientific">Roseovarius faecimaris</name>
    <dbReference type="NCBI Taxonomy" id="2494550"/>
    <lineage>
        <taxon>Bacteria</taxon>
        <taxon>Pseudomonadati</taxon>
        <taxon>Pseudomonadota</taxon>
        <taxon>Alphaproteobacteria</taxon>
        <taxon>Rhodobacterales</taxon>
        <taxon>Roseobacteraceae</taxon>
        <taxon>Roseovarius</taxon>
    </lineage>
</organism>
<keyword evidence="2 6" id="KW-0808">Transferase</keyword>
<evidence type="ECO:0000313" key="9">
    <source>
        <dbReference type="EMBL" id="QGY00183.1"/>
    </source>
</evidence>
<feature type="active site" evidence="6">
    <location>
        <position position="125"/>
    </location>
</feature>
<evidence type="ECO:0000256" key="7">
    <source>
        <dbReference type="RuleBase" id="RU000416"/>
    </source>
</evidence>
<evidence type="ECO:0000313" key="10">
    <source>
        <dbReference type="Proteomes" id="UP000428330"/>
    </source>
</evidence>
<dbReference type="PANTHER" id="PTHR10629">
    <property type="entry name" value="CYTOSINE-SPECIFIC METHYLTRANSFERASE"/>
    <property type="match status" value="1"/>
</dbReference>
<protein>
    <recommendedName>
        <fullName evidence="8">Cytosine-specific methyltransferase</fullName>
        <ecNumber evidence="8">2.1.1.37</ecNumber>
    </recommendedName>
</protein>
<dbReference type="InterPro" id="IPR050390">
    <property type="entry name" value="C5-Methyltransferase"/>
</dbReference>
<evidence type="ECO:0000256" key="1">
    <source>
        <dbReference type="ARBA" id="ARBA00022603"/>
    </source>
</evidence>
<evidence type="ECO:0000256" key="6">
    <source>
        <dbReference type="PROSITE-ProRule" id="PRU01016"/>
    </source>
</evidence>
<dbReference type="EC" id="2.1.1.37" evidence="8"/>
<dbReference type="SUPFAM" id="SSF53335">
    <property type="entry name" value="S-adenosyl-L-methionine-dependent methyltransferases"/>
    <property type="match status" value="1"/>
</dbReference>
<dbReference type="EMBL" id="CP034348">
    <property type="protein sequence ID" value="QGY00183.1"/>
    <property type="molecule type" value="Genomic_DNA"/>
</dbReference>
<evidence type="ECO:0000256" key="5">
    <source>
        <dbReference type="ARBA" id="ARBA00047422"/>
    </source>
</evidence>
<dbReference type="Pfam" id="PF00145">
    <property type="entry name" value="DNA_methylase"/>
    <property type="match status" value="1"/>
</dbReference>
<dbReference type="RefSeq" id="WP_157708863.1">
    <property type="nucleotide sequence ID" value="NZ_CP034348.1"/>
</dbReference>
<dbReference type="OrthoDB" id="9813719at2"/>
<keyword evidence="4" id="KW-0680">Restriction system</keyword>
<evidence type="ECO:0000256" key="2">
    <source>
        <dbReference type="ARBA" id="ARBA00022679"/>
    </source>
</evidence>
<reference evidence="10" key="1">
    <citation type="submission" date="2018-12" db="EMBL/GenBank/DDBJ databases">
        <title>Complete genome sequence of Roseovarius sp. MME-070.</title>
        <authorList>
            <person name="Nam Y.-D."/>
            <person name="Kang J."/>
            <person name="Chung W.-H."/>
            <person name="Park Y.S."/>
        </authorList>
    </citation>
    <scope>NUCLEOTIDE SEQUENCE [LARGE SCALE GENOMIC DNA]</scope>
    <source>
        <strain evidence="10">MME-070</strain>
    </source>
</reference>